<evidence type="ECO:0000313" key="2">
    <source>
        <dbReference type="RefSeq" id="XP_065660579.1"/>
    </source>
</evidence>
<dbReference type="Proteomes" id="UP001652625">
    <property type="component" value="Chromosome 09"/>
</dbReference>
<reference evidence="2" key="1">
    <citation type="submission" date="2025-08" db="UniProtKB">
        <authorList>
            <consortium name="RefSeq"/>
        </authorList>
    </citation>
    <scope>IDENTIFICATION</scope>
</reference>
<dbReference type="GeneID" id="124811012"/>
<organism evidence="1 2">
    <name type="scientific">Hydra vulgaris</name>
    <name type="common">Hydra</name>
    <name type="synonym">Hydra attenuata</name>
    <dbReference type="NCBI Taxonomy" id="6087"/>
    <lineage>
        <taxon>Eukaryota</taxon>
        <taxon>Metazoa</taxon>
        <taxon>Cnidaria</taxon>
        <taxon>Hydrozoa</taxon>
        <taxon>Hydroidolina</taxon>
        <taxon>Anthoathecata</taxon>
        <taxon>Aplanulata</taxon>
        <taxon>Hydridae</taxon>
        <taxon>Hydra</taxon>
    </lineage>
</organism>
<keyword evidence="1" id="KW-1185">Reference proteome</keyword>
<name>A0ABM4CFT4_HYDVU</name>
<sequence>MNWVGGARSRLRTKNEKKIQQQYFEKKREQKKLGLNICYNKPRHVELNDYSSKPRINYNRAVLTSSPVKQKSNLLLINAEDDKKQSTFQSILNNKLYKSFENSILKSNPSTNVNFQNYEKWNTCLPPISIDDQLSRKINSQLLEGDQLLHQKSPNKRKLQYYYFIEGLKKTKKDSFDNNKESSNYETQVLTKFKRNNKIHSNAYQQKRFSASPESMSSFNLNKKYSLLYQNIETPQVVLSASPECSSIQSNIVLSPPKNLINYQTKMNCISNEFIGSVSSLEYNKIEEKESNLSKISTGLPKKKTLIGSSKLNNLIESPNVNTTIESSNVNTSFKSPDLNISIKSPYMNTSVESQYVNTFIKSPNVNASVESPNLNFQVSRFLDDCSGIASNKDILSSWASSMQSNQGIHDNSKCIINDKNYQQNNCICSSLPIKSTSSDSLINIPNGEYLSKDILSISKCLTNNICEKVTQVLDALNKHDLILHEQHFEIITALNMQK</sequence>
<accession>A0ABM4CFT4</accession>
<evidence type="ECO:0000313" key="1">
    <source>
        <dbReference type="Proteomes" id="UP001652625"/>
    </source>
</evidence>
<proteinExistence type="predicted"/>
<protein>
    <submittedName>
        <fullName evidence="2">Uncharacterized protein LOC124811012 isoform X3</fullName>
    </submittedName>
</protein>
<gene>
    <name evidence="2" type="primary">LOC124811012</name>
</gene>
<dbReference type="RefSeq" id="XP_065660579.1">
    <property type="nucleotide sequence ID" value="XM_065804507.1"/>
</dbReference>